<dbReference type="EMBL" id="BAABHB010000004">
    <property type="protein sequence ID" value="GAA4406025.1"/>
    <property type="molecule type" value="Genomic_DNA"/>
</dbReference>
<proteinExistence type="predicted"/>
<evidence type="ECO:0000313" key="2">
    <source>
        <dbReference type="EMBL" id="GAA4406025.1"/>
    </source>
</evidence>
<dbReference type="PANTHER" id="PTHR34203">
    <property type="entry name" value="METHYLTRANSFERASE, FKBM FAMILY PROTEIN"/>
    <property type="match status" value="1"/>
</dbReference>
<accession>A0ABP8KFV8</accession>
<sequence length="248" mass="28487">MDKLLKSIKYMKRFGLVNGLKILSQNLFLRSGISIITVPKLVSPIFLRRSKTDIEVFNQIFVELSYDYPLSFEPEFIVDCGANIGLSALFFKSKYPKAQIVAIEPEATNFNLLIKNVSSYSEIFCIRAGIWNTNTVLKVEDENSFGNWGFNCRPVNEKSLNTVNAITINQIMSQYNKSEIDVLKIDIEGSELELFSDKYEKWLPNTKVIMIETHDFIRKGCSKSFFSAISKYNFSVFLRGENFICIRD</sequence>
<dbReference type="PANTHER" id="PTHR34203:SF15">
    <property type="entry name" value="SLL1173 PROTEIN"/>
    <property type="match status" value="1"/>
</dbReference>
<dbReference type="Pfam" id="PF05050">
    <property type="entry name" value="Methyltransf_21"/>
    <property type="match status" value="1"/>
</dbReference>
<dbReference type="InterPro" id="IPR052514">
    <property type="entry name" value="SAM-dependent_MTase"/>
</dbReference>
<gene>
    <name evidence="2" type="ORF">GCM10023187_25020</name>
</gene>
<dbReference type="InterPro" id="IPR006342">
    <property type="entry name" value="FkbM_mtfrase"/>
</dbReference>
<dbReference type="InterPro" id="IPR029063">
    <property type="entry name" value="SAM-dependent_MTases_sf"/>
</dbReference>
<protein>
    <recommendedName>
        <fullName evidence="1">Methyltransferase FkbM domain-containing protein</fullName>
    </recommendedName>
</protein>
<name>A0ABP8KFV8_9BACT</name>
<dbReference type="Gene3D" id="3.40.50.150">
    <property type="entry name" value="Vaccinia Virus protein VP39"/>
    <property type="match status" value="1"/>
</dbReference>
<dbReference type="Proteomes" id="UP001500936">
    <property type="component" value="Unassembled WGS sequence"/>
</dbReference>
<comment type="caution">
    <text evidence="2">The sequence shown here is derived from an EMBL/GenBank/DDBJ whole genome shotgun (WGS) entry which is preliminary data.</text>
</comment>
<dbReference type="NCBIfam" id="TIGR01444">
    <property type="entry name" value="fkbM_fam"/>
    <property type="match status" value="1"/>
</dbReference>
<evidence type="ECO:0000259" key="1">
    <source>
        <dbReference type="Pfam" id="PF05050"/>
    </source>
</evidence>
<feature type="domain" description="Methyltransferase FkbM" evidence="1">
    <location>
        <begin position="79"/>
        <end position="221"/>
    </location>
</feature>
<dbReference type="SUPFAM" id="SSF53335">
    <property type="entry name" value="S-adenosyl-L-methionine-dependent methyltransferases"/>
    <property type="match status" value="1"/>
</dbReference>
<keyword evidence="3" id="KW-1185">Reference proteome</keyword>
<dbReference type="RefSeq" id="WP_345267554.1">
    <property type="nucleotide sequence ID" value="NZ_BAABHB010000004.1"/>
</dbReference>
<evidence type="ECO:0000313" key="3">
    <source>
        <dbReference type="Proteomes" id="UP001500936"/>
    </source>
</evidence>
<reference evidence="3" key="1">
    <citation type="journal article" date="2019" name="Int. J. Syst. Evol. Microbiol.">
        <title>The Global Catalogue of Microorganisms (GCM) 10K type strain sequencing project: providing services to taxonomists for standard genome sequencing and annotation.</title>
        <authorList>
            <consortium name="The Broad Institute Genomics Platform"/>
            <consortium name="The Broad Institute Genome Sequencing Center for Infectious Disease"/>
            <person name="Wu L."/>
            <person name="Ma J."/>
        </authorList>
    </citation>
    <scope>NUCLEOTIDE SEQUENCE [LARGE SCALE GENOMIC DNA]</scope>
    <source>
        <strain evidence="3">JCM 17925</strain>
    </source>
</reference>
<organism evidence="2 3">
    <name type="scientific">Nibrella viscosa</name>
    <dbReference type="NCBI Taxonomy" id="1084524"/>
    <lineage>
        <taxon>Bacteria</taxon>
        <taxon>Pseudomonadati</taxon>
        <taxon>Bacteroidota</taxon>
        <taxon>Cytophagia</taxon>
        <taxon>Cytophagales</taxon>
        <taxon>Spirosomataceae</taxon>
        <taxon>Nibrella</taxon>
    </lineage>
</organism>